<keyword evidence="5 7" id="KW-0408">Iron</keyword>
<dbReference type="InterPro" id="IPR037217">
    <property type="entry name" value="Trp/Indoleamine_2_3_dOase-like"/>
</dbReference>
<dbReference type="PANTHER" id="PTHR10138">
    <property type="entry name" value="TRYPTOPHAN 2,3-DIOXYGENASE"/>
    <property type="match status" value="1"/>
</dbReference>
<comment type="caution">
    <text evidence="8">The sequence shown here is derived from an EMBL/GenBank/DDBJ whole genome shotgun (WGS) entry which is preliminary data.</text>
</comment>
<keyword evidence="9" id="KW-1185">Reference proteome</keyword>
<dbReference type="Gene3D" id="1.20.58.480">
    <property type="match status" value="1"/>
</dbReference>
<sequence length="277" mass="31792">MASYHHPDAAPDAKKDFSKDMSYGDYLGLDAILTAQHPRSPDHNEMLFIVQHQTSELWMKLMLHELRAAIACVADDDLPPAFKMLARVSRIMEQLVHAWDVLATMTPSEYSAIRPYLGHSSGFQSYQYREIEYLLGNKNAAMLKPHAHRADLLAQVQRAFDSPSLYDEAIRLLARKGHAIDATERDWTSKRDYDAQVEAAWLAVYRAPQAQWDLYQLAEELVDLEDAFRQWRHRHVTTVERIIGFKTGTGGTAGVPYLRRQLDTVLFPELWQVRTVL</sequence>
<feature type="binding site" evidence="7">
    <location>
        <position position="114"/>
    </location>
    <ligand>
        <name>substrate</name>
    </ligand>
</feature>
<comment type="pathway">
    <text evidence="7">Amino-acid degradation; L-tryptophan degradation via kynurenine pathway; L-kynurenine from L-tryptophan: step 1/2.</text>
</comment>
<organism evidence="8 9">
    <name type="scientific">Piscinibacterium candidicorallinum</name>
    <dbReference type="NCBI Taxonomy" id="1793872"/>
    <lineage>
        <taxon>Bacteria</taxon>
        <taxon>Pseudomonadati</taxon>
        <taxon>Pseudomonadota</taxon>
        <taxon>Betaproteobacteria</taxon>
        <taxon>Burkholderiales</taxon>
        <taxon>Piscinibacterium</taxon>
    </lineage>
</organism>
<evidence type="ECO:0000256" key="7">
    <source>
        <dbReference type="HAMAP-Rule" id="MF_01972"/>
    </source>
</evidence>
<evidence type="ECO:0000313" key="8">
    <source>
        <dbReference type="EMBL" id="MFC3147749.1"/>
    </source>
</evidence>
<comment type="function">
    <text evidence="7">Heme-dependent dioxygenase that catalyzes the oxidative cleavage of the L-tryptophan (L-Trp) pyrrole ring and converts L-tryptophan to N-formyl-L-kynurenine. Catalyzes the oxidative cleavage of the indole moiety.</text>
</comment>
<protein>
    <recommendedName>
        <fullName evidence="7">Tryptophan 2,3-dioxygenase</fullName>
        <shortName evidence="7">TDO</shortName>
        <ecNumber evidence="7">1.13.11.11</ecNumber>
    </recommendedName>
    <alternativeName>
        <fullName evidence="7">Tryptamin 2,3-dioxygenase</fullName>
    </alternativeName>
    <alternativeName>
        <fullName evidence="7">Tryptophan oxygenase</fullName>
        <shortName evidence="7">TO</shortName>
        <shortName evidence="7">TRPO</shortName>
    </alternativeName>
    <alternativeName>
        <fullName evidence="7">Tryptophan pyrrolase</fullName>
    </alternativeName>
    <alternativeName>
        <fullName evidence="7">Tryptophanase</fullName>
    </alternativeName>
</protein>
<feature type="binding site" evidence="7">
    <location>
        <begin position="48"/>
        <end position="52"/>
    </location>
    <ligand>
        <name>substrate</name>
    </ligand>
</feature>
<dbReference type="GO" id="GO:0004833">
    <property type="term" value="F:L-tryptophan 2,3-dioxygenase activity"/>
    <property type="evidence" value="ECO:0007669"/>
    <property type="project" value="UniProtKB-EC"/>
</dbReference>
<feature type="binding site" description="axial binding residue" evidence="7">
    <location>
        <position position="235"/>
    </location>
    <ligand>
        <name>heme</name>
        <dbReference type="ChEBI" id="CHEBI:30413"/>
    </ligand>
    <ligandPart>
        <name>Fe</name>
        <dbReference type="ChEBI" id="CHEBI:18248"/>
    </ligandPart>
</feature>
<dbReference type="HAMAP" id="MF_01972">
    <property type="entry name" value="T23O"/>
    <property type="match status" value="1"/>
</dbReference>
<keyword evidence="1 7" id="KW-0349">Heme</keyword>
<dbReference type="InterPro" id="IPR017485">
    <property type="entry name" value="Trp_2-3-dOase_bac"/>
</dbReference>
<keyword evidence="3 7" id="KW-0223">Dioxygenase</keyword>
<comment type="catalytic activity">
    <reaction evidence="7">
        <text>L-tryptophan + O2 = N-formyl-L-kynurenine</text>
        <dbReference type="Rhea" id="RHEA:24536"/>
        <dbReference type="ChEBI" id="CHEBI:15379"/>
        <dbReference type="ChEBI" id="CHEBI:57912"/>
        <dbReference type="ChEBI" id="CHEBI:58629"/>
        <dbReference type="EC" id="1.13.11.11"/>
    </reaction>
</comment>
<evidence type="ECO:0000256" key="2">
    <source>
        <dbReference type="ARBA" id="ARBA00022723"/>
    </source>
</evidence>
<dbReference type="SUPFAM" id="SSF140959">
    <property type="entry name" value="Indolic compounds 2,3-dioxygenase-like"/>
    <property type="match status" value="1"/>
</dbReference>
<feature type="binding site" evidence="7">
    <location>
        <position position="110"/>
    </location>
    <ligand>
        <name>substrate</name>
    </ligand>
</feature>
<dbReference type="EC" id="1.13.11.11" evidence="7"/>
<evidence type="ECO:0000256" key="4">
    <source>
        <dbReference type="ARBA" id="ARBA00023002"/>
    </source>
</evidence>
<evidence type="ECO:0000256" key="1">
    <source>
        <dbReference type="ARBA" id="ARBA00022617"/>
    </source>
</evidence>
<dbReference type="RefSeq" id="WP_377303096.1">
    <property type="nucleotide sequence ID" value="NZ_CP180191.1"/>
</dbReference>
<feature type="binding site" evidence="7">
    <location>
        <position position="249"/>
    </location>
    <ligand>
        <name>substrate</name>
    </ligand>
</feature>
<reference evidence="9" key="1">
    <citation type="journal article" date="2019" name="Int. J. Syst. Evol. Microbiol.">
        <title>The Global Catalogue of Microorganisms (GCM) 10K type strain sequencing project: providing services to taxonomists for standard genome sequencing and annotation.</title>
        <authorList>
            <consortium name="The Broad Institute Genomics Platform"/>
            <consortium name="The Broad Institute Genome Sequencing Center for Infectious Disease"/>
            <person name="Wu L."/>
            <person name="Ma J."/>
        </authorList>
    </citation>
    <scope>NUCLEOTIDE SEQUENCE [LARGE SCALE GENOMIC DNA]</scope>
    <source>
        <strain evidence="9">KCTC 52168</strain>
    </source>
</reference>
<keyword evidence="2 7" id="KW-0479">Metal-binding</keyword>
<evidence type="ECO:0000313" key="9">
    <source>
        <dbReference type="Proteomes" id="UP001595556"/>
    </source>
</evidence>
<accession>A0ABV7H1H0</accession>
<dbReference type="Proteomes" id="UP001595556">
    <property type="component" value="Unassembled WGS sequence"/>
</dbReference>
<keyword evidence="4 7" id="KW-0560">Oxidoreductase</keyword>
<dbReference type="Pfam" id="PF03301">
    <property type="entry name" value="Trp_dioxygenase"/>
    <property type="match status" value="2"/>
</dbReference>
<comment type="subunit">
    <text evidence="7">Homotetramer.</text>
</comment>
<gene>
    <name evidence="7 8" type="primary">kynA</name>
    <name evidence="8" type="ORF">ACFOEN_08855</name>
</gene>
<dbReference type="PANTHER" id="PTHR10138:SF0">
    <property type="entry name" value="TRYPTOPHAN 2,3-DIOXYGENASE"/>
    <property type="match status" value="1"/>
</dbReference>
<evidence type="ECO:0000256" key="5">
    <source>
        <dbReference type="ARBA" id="ARBA00023004"/>
    </source>
</evidence>
<dbReference type="EMBL" id="JBHRTI010000004">
    <property type="protein sequence ID" value="MFC3147749.1"/>
    <property type="molecule type" value="Genomic_DNA"/>
</dbReference>
<evidence type="ECO:0000256" key="6">
    <source>
        <dbReference type="ARBA" id="ARBA00023079"/>
    </source>
</evidence>
<proteinExistence type="inferred from homology"/>
<name>A0ABV7H1H0_9BURK</name>
<dbReference type="NCBIfam" id="TIGR03036">
    <property type="entry name" value="trp_2_3_diox"/>
    <property type="match status" value="1"/>
</dbReference>
<evidence type="ECO:0000256" key="3">
    <source>
        <dbReference type="ARBA" id="ARBA00022964"/>
    </source>
</evidence>
<comment type="cofactor">
    <cofactor evidence="7">
        <name>heme</name>
        <dbReference type="ChEBI" id="CHEBI:30413"/>
    </cofactor>
    <text evidence="7">Binds 1 heme group per subunit.</text>
</comment>
<dbReference type="InterPro" id="IPR004981">
    <property type="entry name" value="Trp_2_3_dOase"/>
</dbReference>
<comment type="similarity">
    <text evidence="7">Belongs to the tryptophan 2,3-dioxygenase family.</text>
</comment>
<keyword evidence="6 7" id="KW-0823">Tryptophan catabolism</keyword>